<dbReference type="AlphaFoldDB" id="A0AAV5MTV0"/>
<feature type="transmembrane region" description="Helical" evidence="7">
    <location>
        <begin position="132"/>
        <end position="152"/>
    </location>
</feature>
<keyword evidence="4 7" id="KW-1133">Transmembrane helix</keyword>
<evidence type="ECO:0000256" key="1">
    <source>
        <dbReference type="ARBA" id="ARBA00004127"/>
    </source>
</evidence>
<organism evidence="9 10">
    <name type="scientific">Rubroshorea leprosula</name>
    <dbReference type="NCBI Taxonomy" id="152421"/>
    <lineage>
        <taxon>Eukaryota</taxon>
        <taxon>Viridiplantae</taxon>
        <taxon>Streptophyta</taxon>
        <taxon>Embryophyta</taxon>
        <taxon>Tracheophyta</taxon>
        <taxon>Spermatophyta</taxon>
        <taxon>Magnoliopsida</taxon>
        <taxon>eudicotyledons</taxon>
        <taxon>Gunneridae</taxon>
        <taxon>Pentapetalae</taxon>
        <taxon>rosids</taxon>
        <taxon>malvids</taxon>
        <taxon>Malvales</taxon>
        <taxon>Dipterocarpaceae</taxon>
        <taxon>Rubroshorea</taxon>
    </lineage>
</organism>
<dbReference type="PANTHER" id="PTHR31769">
    <property type="entry name" value="OS07G0462200 PROTEIN-RELATED"/>
    <property type="match status" value="1"/>
</dbReference>
<dbReference type="Pfam" id="PF06749">
    <property type="entry name" value="DUF1218"/>
    <property type="match status" value="1"/>
</dbReference>
<feature type="transmembrane region" description="Helical" evidence="7">
    <location>
        <begin position="92"/>
        <end position="112"/>
    </location>
</feature>
<accession>A0AAV5MTV0</accession>
<comment type="subcellular location">
    <subcellularLocation>
        <location evidence="1">Endomembrane system</location>
        <topology evidence="1">Multi-pass membrane protein</topology>
    </subcellularLocation>
</comment>
<sequence>MAKICAFICVLIVAIDVTAGVLSIEAEMGKDRVRYKRLNDFECQEPYDSAFKFGLAAATLLGLAHITENLVGGCMCMCFTEELERSSFNRQLWFACIIVSWIVVAIGFPTLVVGMLENSKSKGSCRTLPHHFLFIGGICCFIHGLLCVAFYVSASVSFVNGRIDGPQEGQYP</sequence>
<feature type="signal peptide" evidence="8">
    <location>
        <begin position="1"/>
        <end position="20"/>
    </location>
</feature>
<evidence type="ECO:0000256" key="7">
    <source>
        <dbReference type="SAM" id="Phobius"/>
    </source>
</evidence>
<proteinExistence type="inferred from homology"/>
<comment type="similarity">
    <text evidence="6">Belongs to the DESIGUAL family.</text>
</comment>
<dbReference type="GO" id="GO:0012505">
    <property type="term" value="C:endomembrane system"/>
    <property type="evidence" value="ECO:0007669"/>
    <property type="project" value="UniProtKB-SubCell"/>
</dbReference>
<protein>
    <submittedName>
        <fullName evidence="9">Uncharacterized protein</fullName>
    </submittedName>
</protein>
<evidence type="ECO:0000313" key="9">
    <source>
        <dbReference type="EMBL" id="GKV53426.1"/>
    </source>
</evidence>
<keyword evidence="5 7" id="KW-0472">Membrane</keyword>
<comment type="caution">
    <text evidence="9">The sequence shown here is derived from an EMBL/GenBank/DDBJ whole genome shotgun (WGS) entry which is preliminary data.</text>
</comment>
<reference evidence="9 10" key="1">
    <citation type="journal article" date="2021" name="Commun. Biol.">
        <title>The genome of Shorea leprosula (Dipterocarpaceae) highlights the ecological relevance of drought in aseasonal tropical rainforests.</title>
        <authorList>
            <person name="Ng K.K.S."/>
            <person name="Kobayashi M.J."/>
            <person name="Fawcett J.A."/>
            <person name="Hatakeyama M."/>
            <person name="Paape T."/>
            <person name="Ng C.H."/>
            <person name="Ang C.C."/>
            <person name="Tnah L.H."/>
            <person name="Lee C.T."/>
            <person name="Nishiyama T."/>
            <person name="Sese J."/>
            <person name="O'Brien M.J."/>
            <person name="Copetti D."/>
            <person name="Mohd Noor M.I."/>
            <person name="Ong R.C."/>
            <person name="Putra M."/>
            <person name="Sireger I.Z."/>
            <person name="Indrioko S."/>
            <person name="Kosugi Y."/>
            <person name="Izuno A."/>
            <person name="Isagi Y."/>
            <person name="Lee S.L."/>
            <person name="Shimizu K.K."/>
        </authorList>
    </citation>
    <scope>NUCLEOTIDE SEQUENCE [LARGE SCALE GENOMIC DNA]</scope>
    <source>
        <strain evidence="9">214</strain>
    </source>
</reference>
<evidence type="ECO:0000256" key="4">
    <source>
        <dbReference type="ARBA" id="ARBA00022989"/>
    </source>
</evidence>
<dbReference type="InterPro" id="IPR009606">
    <property type="entry name" value="DEAL/Modifying_wall_lignin1/2"/>
</dbReference>
<evidence type="ECO:0000256" key="5">
    <source>
        <dbReference type="ARBA" id="ARBA00023136"/>
    </source>
</evidence>
<gene>
    <name evidence="9" type="ORF">SLEP1_g59953</name>
</gene>
<dbReference type="Proteomes" id="UP001054252">
    <property type="component" value="Unassembled WGS sequence"/>
</dbReference>
<name>A0AAV5MTV0_9ROSI</name>
<keyword evidence="3 8" id="KW-0732">Signal</keyword>
<evidence type="ECO:0000256" key="3">
    <source>
        <dbReference type="ARBA" id="ARBA00022729"/>
    </source>
</evidence>
<evidence type="ECO:0000256" key="2">
    <source>
        <dbReference type="ARBA" id="ARBA00022692"/>
    </source>
</evidence>
<dbReference type="InterPro" id="IPR052222">
    <property type="entry name" value="DESIGUAL"/>
</dbReference>
<evidence type="ECO:0000256" key="8">
    <source>
        <dbReference type="SAM" id="SignalP"/>
    </source>
</evidence>
<evidence type="ECO:0000256" key="6">
    <source>
        <dbReference type="ARBA" id="ARBA00029467"/>
    </source>
</evidence>
<evidence type="ECO:0000313" key="10">
    <source>
        <dbReference type="Proteomes" id="UP001054252"/>
    </source>
</evidence>
<feature type="chain" id="PRO_5043786571" evidence="8">
    <location>
        <begin position="21"/>
        <end position="172"/>
    </location>
</feature>
<keyword evidence="10" id="KW-1185">Reference proteome</keyword>
<keyword evidence="2 7" id="KW-0812">Transmembrane</keyword>
<dbReference type="EMBL" id="BPVZ01001367">
    <property type="protein sequence ID" value="GKV53426.1"/>
    <property type="molecule type" value="Genomic_DNA"/>
</dbReference>